<feature type="transmembrane region" description="Helical" evidence="1">
    <location>
        <begin position="760"/>
        <end position="779"/>
    </location>
</feature>
<dbReference type="EMBL" id="UINC01001364">
    <property type="protein sequence ID" value="SUZ78726.1"/>
    <property type="molecule type" value="Genomic_DNA"/>
</dbReference>
<dbReference type="AlphaFoldDB" id="A0A381QHC7"/>
<dbReference type="InterPro" id="IPR011635">
    <property type="entry name" value="CARDB"/>
</dbReference>
<accession>A0A381QHC7</accession>
<sequence>MRARSGVVLVVLFVASMAPVVPFAAADTVIGAEGVELLEAGDFSDSGLWQIAGTAGFSGDAADYSLGMVADGELSFTHDRPDNFQYATSWASYSITNSNATLGEPDSYYTWSKGPNITMTGYDFSGLHGMQIANISLVLHFSIPDTLNQDSVRVILQNHGSDKLVVTYARTFGPIYRMTNPMVLSLDGLALAGWSSLEDTQFTIDYVSTGTSDDSEVRVDAAGLRVKYHQPWYSFETVKAVNTVGGVDSPVIDIGPYNGTISGLSQESCGLVPEGPVTGEWSFDVEVPPLQQLGRIHVFGTGNHTIWALPDDVDGDYTQIQSGGSLDGPDSLQHIRIDIEDGCVSGARIDVNDPHLVVQGHVSGALGGLADTSYIRFAVGSSLVASIPLQYGAFSVDVPVGHALPGRGGEMIVGVASRFQWSSNGTAEATVVHIQSMTITGGYSVHWDYDPECLELEDMSFNEDDSGVHLPMDIRCNDDLTAPEDLVLSATSSDSGIIEASVVDQYIRIQPVRDAWGEVSIEVVVSDALGNSWSDSMMVTVTPVEDPPVLDGLPLTVYIELGQTMVVDLTVTDPDTESLSLAASRSWATFDSAGDLVLTPVDSGSHTVTISISDGTNEIVQDIEVIVTAKPDLLVEMIDVRRDGVSVTNLVDGDIIEIHAYIRNEGRGGADAVDIKCRVEGVLVGAVMIDRIESGGLGVAVCDAQVARDGGTVTIEVVADGTGSIAETSESNNDRIVVLDVAESEDEGGGIIDSIDRGPALLFISVGVILISLTALYFSPSRVRKPFERRK</sequence>
<dbReference type="Pfam" id="PF07705">
    <property type="entry name" value="CARDB"/>
    <property type="match status" value="1"/>
</dbReference>
<dbReference type="Gene3D" id="2.60.40.10">
    <property type="entry name" value="Immunoglobulins"/>
    <property type="match status" value="2"/>
</dbReference>
<keyword evidence="1" id="KW-0812">Transmembrane</keyword>
<dbReference type="GO" id="GO:0005509">
    <property type="term" value="F:calcium ion binding"/>
    <property type="evidence" value="ECO:0007669"/>
    <property type="project" value="InterPro"/>
</dbReference>
<protein>
    <recommendedName>
        <fullName evidence="2">CARDB domain-containing protein</fullName>
    </recommendedName>
</protein>
<dbReference type="SUPFAM" id="SSF49313">
    <property type="entry name" value="Cadherin-like"/>
    <property type="match status" value="1"/>
</dbReference>
<dbReference type="InterPro" id="IPR015919">
    <property type="entry name" value="Cadherin-like_sf"/>
</dbReference>
<evidence type="ECO:0000256" key="1">
    <source>
        <dbReference type="SAM" id="Phobius"/>
    </source>
</evidence>
<proteinExistence type="predicted"/>
<gene>
    <name evidence="3" type="ORF">METZ01_LOCUS31580</name>
</gene>
<reference evidence="3" key="1">
    <citation type="submission" date="2018-05" db="EMBL/GenBank/DDBJ databases">
        <authorList>
            <person name="Lanie J.A."/>
            <person name="Ng W.-L."/>
            <person name="Kazmierczak K.M."/>
            <person name="Andrzejewski T.M."/>
            <person name="Davidsen T.M."/>
            <person name="Wayne K.J."/>
            <person name="Tettelin H."/>
            <person name="Glass J.I."/>
            <person name="Rusch D."/>
            <person name="Podicherti R."/>
            <person name="Tsui H.-C.T."/>
            <person name="Winkler M.E."/>
        </authorList>
    </citation>
    <scope>NUCLEOTIDE SEQUENCE</scope>
</reference>
<feature type="domain" description="CARDB" evidence="2">
    <location>
        <begin position="630"/>
        <end position="734"/>
    </location>
</feature>
<name>A0A381QHC7_9ZZZZ</name>
<dbReference type="InterPro" id="IPR013783">
    <property type="entry name" value="Ig-like_fold"/>
</dbReference>
<keyword evidence="1" id="KW-0472">Membrane</keyword>
<evidence type="ECO:0000313" key="3">
    <source>
        <dbReference type="EMBL" id="SUZ78726.1"/>
    </source>
</evidence>
<keyword evidence="1" id="KW-1133">Transmembrane helix</keyword>
<evidence type="ECO:0000259" key="2">
    <source>
        <dbReference type="Pfam" id="PF07705"/>
    </source>
</evidence>
<dbReference type="GO" id="GO:0016020">
    <property type="term" value="C:membrane"/>
    <property type="evidence" value="ECO:0007669"/>
    <property type="project" value="InterPro"/>
</dbReference>
<organism evidence="3">
    <name type="scientific">marine metagenome</name>
    <dbReference type="NCBI Taxonomy" id="408172"/>
    <lineage>
        <taxon>unclassified sequences</taxon>
        <taxon>metagenomes</taxon>
        <taxon>ecological metagenomes</taxon>
    </lineage>
</organism>